<feature type="compositionally biased region" description="Basic residues" evidence="1">
    <location>
        <begin position="41"/>
        <end position="55"/>
    </location>
</feature>
<feature type="compositionally biased region" description="Basic and acidic residues" evidence="1">
    <location>
        <begin position="64"/>
        <end position="74"/>
    </location>
</feature>
<reference evidence="2" key="1">
    <citation type="journal article" date="2021" name="J Fungi (Basel)">
        <title>Virulence traits and population genomics of the black yeast Aureobasidium melanogenum.</title>
        <authorList>
            <person name="Cernosa A."/>
            <person name="Sun X."/>
            <person name="Gostincar C."/>
            <person name="Fang C."/>
            <person name="Gunde-Cimerman N."/>
            <person name="Song Z."/>
        </authorList>
    </citation>
    <scope>NUCLEOTIDE SEQUENCE</scope>
    <source>
        <strain evidence="2">EXF-8016</strain>
    </source>
</reference>
<evidence type="ECO:0000313" key="2">
    <source>
        <dbReference type="EMBL" id="KAH0237875.1"/>
    </source>
</evidence>
<dbReference type="EMBL" id="JAHFYH010000001">
    <property type="protein sequence ID" value="KAH0237875.1"/>
    <property type="molecule type" value="Genomic_DNA"/>
</dbReference>
<comment type="caution">
    <text evidence="2">The sequence shown here is derived from an EMBL/GenBank/DDBJ whole genome shotgun (WGS) entry which is preliminary data.</text>
</comment>
<dbReference type="Proteomes" id="UP000767238">
    <property type="component" value="Unassembled WGS sequence"/>
</dbReference>
<protein>
    <submittedName>
        <fullName evidence="2">Uncharacterized protein</fullName>
    </submittedName>
</protein>
<feature type="region of interest" description="Disordered" evidence="1">
    <location>
        <begin position="32"/>
        <end position="74"/>
    </location>
</feature>
<evidence type="ECO:0000313" key="3">
    <source>
        <dbReference type="Proteomes" id="UP000767238"/>
    </source>
</evidence>
<accession>A0A9P8KCV3</accession>
<organism evidence="2 3">
    <name type="scientific">Aureobasidium melanogenum</name>
    <name type="common">Aureobasidium pullulans var. melanogenum</name>
    <dbReference type="NCBI Taxonomy" id="46634"/>
    <lineage>
        <taxon>Eukaryota</taxon>
        <taxon>Fungi</taxon>
        <taxon>Dikarya</taxon>
        <taxon>Ascomycota</taxon>
        <taxon>Pezizomycotina</taxon>
        <taxon>Dothideomycetes</taxon>
        <taxon>Dothideomycetidae</taxon>
        <taxon>Dothideales</taxon>
        <taxon>Saccotheciaceae</taxon>
        <taxon>Aureobasidium</taxon>
    </lineage>
</organism>
<evidence type="ECO:0000256" key="1">
    <source>
        <dbReference type="SAM" id="MobiDB-lite"/>
    </source>
</evidence>
<proteinExistence type="predicted"/>
<feature type="non-terminal residue" evidence="2">
    <location>
        <position position="84"/>
    </location>
</feature>
<sequence length="84" mass="9946">MFTFVKVLHLYSQRCRTDILETNSSTTKCMEQPTRCVQLSRPKRQRRLGNRKPKRTNNTPPRNMDSKKTKEKDQCKKRCAGCKK</sequence>
<dbReference type="AlphaFoldDB" id="A0A9P8KCV3"/>
<name>A0A9P8KCV3_AURME</name>
<reference evidence="2" key="2">
    <citation type="submission" date="2021-08" db="EMBL/GenBank/DDBJ databases">
        <authorList>
            <person name="Gostincar C."/>
            <person name="Sun X."/>
            <person name="Song Z."/>
            <person name="Gunde-Cimerman N."/>
        </authorList>
    </citation>
    <scope>NUCLEOTIDE SEQUENCE</scope>
    <source>
        <strain evidence="2">EXF-8016</strain>
    </source>
</reference>
<gene>
    <name evidence="2" type="ORF">KCV03_g138</name>
</gene>